<dbReference type="GO" id="GO:0008851">
    <property type="term" value="F:ethanolamine ammonia-lyase activity"/>
    <property type="evidence" value="ECO:0007669"/>
    <property type="project" value="UniProtKB-UniRule"/>
</dbReference>
<evidence type="ECO:0000313" key="7">
    <source>
        <dbReference type="EMBL" id="CUA96017.1"/>
    </source>
</evidence>
<evidence type="ECO:0000256" key="4">
    <source>
        <dbReference type="ARBA" id="ARBA00024446"/>
    </source>
</evidence>
<keyword evidence="3 5" id="KW-0170">Cobalt</keyword>
<dbReference type="GO" id="GO:0046336">
    <property type="term" value="P:ethanolamine catabolic process"/>
    <property type="evidence" value="ECO:0007669"/>
    <property type="project" value="UniProtKB-UniRule"/>
</dbReference>
<dbReference type="GO" id="GO:0031419">
    <property type="term" value="F:cobalamin binding"/>
    <property type="evidence" value="ECO:0007669"/>
    <property type="project" value="UniProtKB-UniRule"/>
</dbReference>
<reference evidence="8" key="1">
    <citation type="submission" date="2015-08" db="EMBL/GenBank/DDBJ databases">
        <authorList>
            <person name="Varghese N."/>
        </authorList>
    </citation>
    <scope>NUCLEOTIDE SEQUENCE [LARGE SCALE GENOMIC DNA]</scope>
    <source>
        <strain evidence="8">DSM 18181</strain>
    </source>
</reference>
<evidence type="ECO:0000313" key="8">
    <source>
        <dbReference type="Proteomes" id="UP000183649"/>
    </source>
</evidence>
<feature type="binding site" evidence="5">
    <location>
        <position position="185"/>
    </location>
    <ligand>
        <name>adenosylcob(III)alamin</name>
        <dbReference type="ChEBI" id="CHEBI:18408"/>
    </ligand>
</feature>
<name>A0A0K6HYB1_9BURK</name>
<dbReference type="STRING" id="339866.GCA_001418255_01232"/>
<keyword evidence="4 5" id="KW-1283">Bacterial microcompartment</keyword>
<comment type="subunit">
    <text evidence="5">The basic unit is a heterodimer which dimerizes to form tetramers. The heterotetramers trimerize; 6 large subunits form a core ring with 6 small subunits projecting outwards.</text>
</comment>
<feature type="binding site" evidence="5">
    <location>
        <position position="235"/>
    </location>
    <ligand>
        <name>adenosylcob(III)alamin</name>
        <dbReference type="ChEBI" id="CHEBI:18408"/>
    </ligand>
</feature>
<dbReference type="RefSeq" id="WP_072242988.1">
    <property type="nucleotide sequence ID" value="NZ_CYHF01000003.1"/>
</dbReference>
<comment type="similarity">
    <text evidence="5">Belongs to the EutC family.</text>
</comment>
<gene>
    <name evidence="5" type="primary">eutC</name>
    <name evidence="7" type="ORF">Ga0061069_103353</name>
</gene>
<dbReference type="GO" id="GO:0006520">
    <property type="term" value="P:amino acid metabolic process"/>
    <property type="evidence" value="ECO:0007669"/>
    <property type="project" value="InterPro"/>
</dbReference>
<dbReference type="PANTHER" id="PTHR39330">
    <property type="entry name" value="ETHANOLAMINE AMMONIA-LYASE LIGHT CHAIN"/>
    <property type="match status" value="1"/>
</dbReference>
<proteinExistence type="inferred from homology"/>
<accession>A0A0K6HYB1</accession>
<comment type="catalytic activity">
    <reaction evidence="5">
        <text>ethanolamine = acetaldehyde + NH4(+)</text>
        <dbReference type="Rhea" id="RHEA:15313"/>
        <dbReference type="ChEBI" id="CHEBI:15343"/>
        <dbReference type="ChEBI" id="CHEBI:28938"/>
        <dbReference type="ChEBI" id="CHEBI:57603"/>
        <dbReference type="EC" id="4.3.1.7"/>
    </reaction>
</comment>
<dbReference type="EC" id="4.3.1.7" evidence="5"/>
<feature type="region of interest" description="Disordered" evidence="6">
    <location>
        <begin position="267"/>
        <end position="306"/>
    </location>
</feature>
<evidence type="ECO:0000256" key="5">
    <source>
        <dbReference type="HAMAP-Rule" id="MF_00601"/>
    </source>
</evidence>
<organism evidence="7 8">
    <name type="scientific">Thiomonas bhubaneswarensis</name>
    <dbReference type="NCBI Taxonomy" id="339866"/>
    <lineage>
        <taxon>Bacteria</taxon>
        <taxon>Pseudomonadati</taxon>
        <taxon>Pseudomonadota</taxon>
        <taxon>Betaproteobacteria</taxon>
        <taxon>Burkholderiales</taxon>
        <taxon>Thiomonas</taxon>
    </lineage>
</organism>
<evidence type="ECO:0000256" key="1">
    <source>
        <dbReference type="ARBA" id="ARBA00022628"/>
    </source>
</evidence>
<dbReference type="PIRSF" id="PIRSF018982">
    <property type="entry name" value="EutC"/>
    <property type="match status" value="1"/>
</dbReference>
<dbReference type="GO" id="GO:0031471">
    <property type="term" value="C:ethanolamine degradation polyhedral organelle"/>
    <property type="evidence" value="ECO:0007669"/>
    <property type="project" value="UniProtKB-UniRule"/>
</dbReference>
<evidence type="ECO:0000256" key="2">
    <source>
        <dbReference type="ARBA" id="ARBA00023239"/>
    </source>
</evidence>
<dbReference type="InterPro" id="IPR042255">
    <property type="entry name" value="EutC_N"/>
</dbReference>
<keyword evidence="1 5" id="KW-0846">Cobalamin</keyword>
<sequence>MVNAMNANPRPAPLQAHEADTAVAVTVAPPASAQQADPWETLRRFTCARIALGRSGGSLPTRALLDFGQAHAQARDAVHTPLDTQTLQAALVAAGFGMPVLVHSAAGDRATYLRRPDLGRQLALASRAALADLHAEACDVLFVIADGLSARAAQTHAVPLLEQTRQRLPAQWRIGPVLIATQARVALGDHIGALLHAQQVVVCIGERPGLSSPDSLGLYLTHAPRVGLTDADRNCISNVRPEGLPYAKAAHKLAYLLAGARRLGQSGVGLKDDSDDRSEGGLPHDADAYRTVSGECPAGEVSSSDQ</sequence>
<feature type="binding site" evidence="5">
    <location>
        <position position="206"/>
    </location>
    <ligand>
        <name>adenosylcob(III)alamin</name>
        <dbReference type="ChEBI" id="CHEBI:18408"/>
    </ligand>
</feature>
<dbReference type="Pfam" id="PF05985">
    <property type="entry name" value="EutC"/>
    <property type="match status" value="1"/>
</dbReference>
<dbReference type="Gene3D" id="1.10.30.40">
    <property type="entry name" value="Ethanolamine ammonia-lyase light chain (EutC), N-terminal domain"/>
    <property type="match status" value="1"/>
</dbReference>
<dbReference type="EMBL" id="CYHF01000003">
    <property type="protein sequence ID" value="CUA96017.1"/>
    <property type="molecule type" value="Genomic_DNA"/>
</dbReference>
<evidence type="ECO:0000256" key="6">
    <source>
        <dbReference type="SAM" id="MobiDB-lite"/>
    </source>
</evidence>
<comment type="function">
    <text evidence="5">Catalyzes the deamination of various vicinal amino-alcohols to oxo compounds. Allows this organism to utilize ethanolamine as the sole source of nitrogen and carbon in the presence of external vitamin B12.</text>
</comment>
<dbReference type="InterPro" id="IPR042251">
    <property type="entry name" value="EutC_C"/>
</dbReference>
<dbReference type="AlphaFoldDB" id="A0A0K6HYB1"/>
<keyword evidence="2 5" id="KW-0456">Lyase</keyword>
<evidence type="ECO:0000256" key="3">
    <source>
        <dbReference type="ARBA" id="ARBA00023285"/>
    </source>
</evidence>
<comment type="pathway">
    <text evidence="5">Amine and polyamine degradation; ethanolamine degradation.</text>
</comment>
<dbReference type="Proteomes" id="UP000183649">
    <property type="component" value="Unassembled WGS sequence"/>
</dbReference>
<dbReference type="PANTHER" id="PTHR39330:SF1">
    <property type="entry name" value="ETHANOLAMINE AMMONIA-LYASE SMALL SUBUNIT"/>
    <property type="match status" value="1"/>
</dbReference>
<dbReference type="HAMAP" id="MF_00601">
    <property type="entry name" value="EutC"/>
    <property type="match status" value="1"/>
</dbReference>
<dbReference type="NCBIfam" id="NF003971">
    <property type="entry name" value="PRK05465.1"/>
    <property type="match status" value="1"/>
</dbReference>
<dbReference type="GO" id="GO:0009350">
    <property type="term" value="C:ethanolamine ammonia-lyase complex"/>
    <property type="evidence" value="ECO:0007669"/>
    <property type="project" value="UniProtKB-UniRule"/>
</dbReference>
<dbReference type="UniPathway" id="UPA00560"/>
<comment type="subcellular location">
    <subcellularLocation>
        <location evidence="5">Bacterial microcompartment</location>
    </subcellularLocation>
</comment>
<dbReference type="Gene3D" id="3.40.50.11240">
    <property type="entry name" value="Ethanolamine ammonia-lyase light chain (EutC)"/>
    <property type="match status" value="1"/>
</dbReference>
<dbReference type="InterPro" id="IPR009246">
    <property type="entry name" value="EutC"/>
</dbReference>
<keyword evidence="8" id="KW-1185">Reference proteome</keyword>
<protein>
    <recommendedName>
        <fullName evidence="5">Ethanolamine ammonia-lyase small subunit</fullName>
        <shortName evidence="5">EAL small subunit</shortName>
        <ecNumber evidence="5">4.3.1.7</ecNumber>
    </recommendedName>
</protein>
<comment type="cofactor">
    <cofactor evidence="5">
        <name>adenosylcob(III)alamin</name>
        <dbReference type="ChEBI" id="CHEBI:18408"/>
    </cofactor>
    <text evidence="5">Binds between the large and small subunits.</text>
</comment>
<feature type="compositionally biased region" description="Basic and acidic residues" evidence="6">
    <location>
        <begin position="270"/>
        <end position="288"/>
    </location>
</feature>